<proteinExistence type="predicted"/>
<comment type="caution">
    <text evidence="1">The sequence shown here is derived from an EMBL/GenBank/DDBJ whole genome shotgun (WGS) entry which is preliminary data.</text>
</comment>
<evidence type="ECO:0000313" key="2">
    <source>
        <dbReference type="Proteomes" id="UP000789901"/>
    </source>
</evidence>
<dbReference type="Proteomes" id="UP000789901">
    <property type="component" value="Unassembled WGS sequence"/>
</dbReference>
<protein>
    <submittedName>
        <fullName evidence="1">37680_t:CDS:1</fullName>
    </submittedName>
</protein>
<sequence>HENTKLKKDSSIEMSNKPVMDTSELKILLNPWEPTTTHTILEEPPFTNTPHGEIKIRDTYGYEELVKKYLQVGQPHKVHGNTLHSTPVASNQH</sequence>
<gene>
    <name evidence="1" type="ORF">GMARGA_LOCUS18768</name>
</gene>
<reference evidence="1 2" key="1">
    <citation type="submission" date="2021-06" db="EMBL/GenBank/DDBJ databases">
        <authorList>
            <person name="Kallberg Y."/>
            <person name="Tangrot J."/>
            <person name="Rosling A."/>
        </authorList>
    </citation>
    <scope>NUCLEOTIDE SEQUENCE [LARGE SCALE GENOMIC DNA]</scope>
    <source>
        <strain evidence="1 2">120-4 pot B 10/14</strain>
    </source>
</reference>
<organism evidence="1 2">
    <name type="scientific">Gigaspora margarita</name>
    <dbReference type="NCBI Taxonomy" id="4874"/>
    <lineage>
        <taxon>Eukaryota</taxon>
        <taxon>Fungi</taxon>
        <taxon>Fungi incertae sedis</taxon>
        <taxon>Mucoromycota</taxon>
        <taxon>Glomeromycotina</taxon>
        <taxon>Glomeromycetes</taxon>
        <taxon>Diversisporales</taxon>
        <taxon>Gigasporaceae</taxon>
        <taxon>Gigaspora</taxon>
    </lineage>
</organism>
<feature type="non-terminal residue" evidence="1">
    <location>
        <position position="1"/>
    </location>
</feature>
<name>A0ABN7VHC2_GIGMA</name>
<evidence type="ECO:0000313" key="1">
    <source>
        <dbReference type="EMBL" id="CAG8773281.1"/>
    </source>
</evidence>
<dbReference type="EMBL" id="CAJVQB010015239">
    <property type="protein sequence ID" value="CAG8773281.1"/>
    <property type="molecule type" value="Genomic_DNA"/>
</dbReference>
<keyword evidence="2" id="KW-1185">Reference proteome</keyword>
<accession>A0ABN7VHC2</accession>